<dbReference type="InParanoid" id="Q4UII1"/>
<dbReference type="EMBL" id="UIVT01000001">
    <property type="protein sequence ID" value="SVP89132.1"/>
    <property type="molecule type" value="Genomic_DNA"/>
</dbReference>
<dbReference type="EMBL" id="UIVS01000001">
    <property type="protein sequence ID" value="SVP90273.1"/>
    <property type="molecule type" value="Genomic_DNA"/>
</dbReference>
<evidence type="ECO:0000313" key="3">
    <source>
        <dbReference type="EMBL" id="SVP89132.1"/>
    </source>
</evidence>
<reference evidence="2 5" key="1">
    <citation type="journal article" date="2005" name="Science">
        <title>Genome of the host-cell transforming parasite Theileria annulata compared with T. parva.</title>
        <authorList>
            <person name="Pain A."/>
            <person name="Renauld H."/>
            <person name="Berriman M."/>
            <person name="Murphy L."/>
            <person name="Yeats C.A."/>
            <person name="Weir W."/>
            <person name="Kerhornou A."/>
            <person name="Aslett M."/>
            <person name="Bishop R."/>
            <person name="Bouchier C."/>
            <person name="Cochet M."/>
            <person name="Coulson R.M.R."/>
            <person name="Cronin A."/>
            <person name="de Villiers E.P."/>
            <person name="Fraser A."/>
            <person name="Fosker N."/>
            <person name="Gardner M."/>
            <person name="Goble A."/>
            <person name="Griffiths-Jones S."/>
            <person name="Harris D.E."/>
            <person name="Katzer F."/>
            <person name="Larke N."/>
            <person name="Lord A."/>
            <person name="Maser P."/>
            <person name="McKellar S."/>
            <person name="Mooney P."/>
            <person name="Morton F."/>
            <person name="Nene V."/>
            <person name="O'Neil S."/>
            <person name="Price C."/>
            <person name="Quail M.A."/>
            <person name="Rabbinowitsch E."/>
            <person name="Rawlings N.D."/>
            <person name="Rutter S."/>
            <person name="Saunders D."/>
            <person name="Seeger K."/>
            <person name="Shah T."/>
            <person name="Squares R."/>
            <person name="Squares S."/>
            <person name="Tivey A."/>
            <person name="Walker A.R."/>
            <person name="Woodward J."/>
            <person name="Dobbelaere D.A.E."/>
            <person name="Langsley G."/>
            <person name="Rajandream M.A."/>
            <person name="McKeever D."/>
            <person name="Shiels B."/>
            <person name="Tait A."/>
            <person name="Barrell B.G."/>
            <person name="Hall N."/>
        </authorList>
    </citation>
    <scope>NUCLEOTIDE SEQUENCE [LARGE SCALE GENOMIC DNA]</scope>
    <source>
        <strain evidence="5">Ankara</strain>
        <strain evidence="2">Ankara isolate clone C9</strain>
    </source>
</reference>
<sequence length="239" mass="27385">MLESILPLKGTSRSTGEPLFPAEIFTNYDSSITGLIKWNLDDCVFGFKSNFLIDKVTGQSSVDLPPSKVEHSLQRPTKEKKKEGERKKLRRPTYPPRLAQMFGDGTNEEVFEDHSHKEEKIRPSKELRAERVSVFQGNLYQKVKVKSPDKSGKFIVNCSDDGLKLEISTPTKSGEEPGKVVKELPVSQVSQVKTTSHNINQLEITVSNVVYTFTFKSREDRERWQNNFDEFRKFSRLIQ</sequence>
<feature type="compositionally biased region" description="Basic and acidic residues" evidence="1">
    <location>
        <begin position="68"/>
        <end position="86"/>
    </location>
</feature>
<evidence type="ECO:0008006" key="6">
    <source>
        <dbReference type="Google" id="ProtNLM"/>
    </source>
</evidence>
<evidence type="ECO:0000313" key="4">
    <source>
        <dbReference type="EMBL" id="SVP90273.1"/>
    </source>
</evidence>
<dbReference type="KEGG" id="tan:TA16715"/>
<feature type="region of interest" description="Disordered" evidence="1">
    <location>
        <begin position="63"/>
        <end position="101"/>
    </location>
</feature>
<dbReference type="OrthoDB" id="364608at2759"/>
<dbReference type="RefSeq" id="XP_953786.1">
    <property type="nucleotide sequence ID" value="XM_948693.1"/>
</dbReference>
<dbReference type="VEuPathDB" id="PiroplasmaDB:TA16715"/>
<evidence type="ECO:0000256" key="1">
    <source>
        <dbReference type="SAM" id="MobiDB-lite"/>
    </source>
</evidence>
<reference evidence="3" key="2">
    <citation type="submission" date="2018-07" db="EMBL/GenBank/DDBJ databases">
        <authorList>
            <person name="Quirk P.G."/>
            <person name="Krulwich T.A."/>
        </authorList>
    </citation>
    <scope>NUCLEOTIDE SEQUENCE</scope>
    <source>
        <strain evidence="3">Anand</strain>
    </source>
</reference>
<organism evidence="2 5">
    <name type="scientific">Theileria annulata</name>
    <dbReference type="NCBI Taxonomy" id="5874"/>
    <lineage>
        <taxon>Eukaryota</taxon>
        <taxon>Sar</taxon>
        <taxon>Alveolata</taxon>
        <taxon>Apicomplexa</taxon>
        <taxon>Aconoidasida</taxon>
        <taxon>Piroplasmida</taxon>
        <taxon>Theileriidae</taxon>
        <taxon>Theileria</taxon>
    </lineage>
</organism>
<keyword evidence="5" id="KW-1185">Reference proteome</keyword>
<dbReference type="GeneID" id="3863679"/>
<dbReference type="OMA" id="EWYKGKA"/>
<name>Q4UII1_THEAN</name>
<protein>
    <recommendedName>
        <fullName evidence="6">PH domain-containing protein</fullName>
    </recommendedName>
</protein>
<dbReference type="AlphaFoldDB" id="Q4UII1"/>
<dbReference type="eggNOG" id="ENOG502S88N">
    <property type="taxonomic scope" value="Eukaryota"/>
</dbReference>
<proteinExistence type="predicted"/>
<dbReference type="EMBL" id="CR940347">
    <property type="protein sequence ID" value="CAI73108.1"/>
    <property type="molecule type" value="Genomic_DNA"/>
</dbReference>
<dbReference type="Proteomes" id="UP000001950">
    <property type="component" value="Chromosome 1"/>
</dbReference>
<accession>Q4UII1</accession>
<gene>
    <name evidence="2" type="ORF">TA16715</name>
    <name evidence="3" type="ORF">TAT_000098400</name>
    <name evidence="4" type="ORF">TAV_000097800</name>
</gene>
<evidence type="ECO:0000313" key="5">
    <source>
        <dbReference type="Proteomes" id="UP000001950"/>
    </source>
</evidence>
<evidence type="ECO:0000313" key="2">
    <source>
        <dbReference type="EMBL" id="CAI73108.1"/>
    </source>
</evidence>